<dbReference type="RefSeq" id="WP_089183136.1">
    <property type="nucleotide sequence ID" value="NZ_CP043427.1"/>
</dbReference>
<dbReference type="InterPro" id="IPR052022">
    <property type="entry name" value="26kDa_periplasmic_antigen"/>
</dbReference>
<dbReference type="Gene3D" id="3.30.110.170">
    <property type="entry name" value="Protein of unknown function (DUF541), domain 1"/>
    <property type="match status" value="1"/>
</dbReference>
<dbReference type="GO" id="GO:0006974">
    <property type="term" value="P:DNA damage response"/>
    <property type="evidence" value="ECO:0007669"/>
    <property type="project" value="TreeGrafter"/>
</dbReference>
<dbReference type="AlphaFoldDB" id="A0A381DJ81"/>
<protein>
    <submittedName>
        <fullName evidence="1">26 kDa periplasmic immunogenic protein</fullName>
    </submittedName>
</protein>
<keyword evidence="2" id="KW-1185">Reference proteome</keyword>
<name>A0A381DJ81_9BACT</name>
<dbReference type="Pfam" id="PF04402">
    <property type="entry name" value="SIMPL"/>
    <property type="match status" value="1"/>
</dbReference>
<dbReference type="Proteomes" id="UP000254920">
    <property type="component" value="Unassembled WGS sequence"/>
</dbReference>
<dbReference type="GeneID" id="93091393"/>
<reference evidence="1 2" key="1">
    <citation type="submission" date="2018-06" db="EMBL/GenBank/DDBJ databases">
        <authorList>
            <consortium name="Pathogen Informatics"/>
            <person name="Doyle S."/>
        </authorList>
    </citation>
    <scope>NUCLEOTIDE SEQUENCE [LARGE SCALE GENOMIC DNA]</scope>
    <source>
        <strain evidence="1 2">NCTC12475</strain>
    </source>
</reference>
<accession>A0A381DJ81</accession>
<proteinExistence type="predicted"/>
<dbReference type="EMBL" id="UFVD01000001">
    <property type="protein sequence ID" value="SUX10764.1"/>
    <property type="molecule type" value="Genomic_DNA"/>
</dbReference>
<dbReference type="STRING" id="32024.GCA_000788295_01782"/>
<organism evidence="1 2">
    <name type="scientific">Campylobacter sputorum subsp. sputorum</name>
    <dbReference type="NCBI Taxonomy" id="32024"/>
    <lineage>
        <taxon>Bacteria</taxon>
        <taxon>Pseudomonadati</taxon>
        <taxon>Campylobacterota</taxon>
        <taxon>Epsilonproteobacteria</taxon>
        <taxon>Campylobacterales</taxon>
        <taxon>Campylobacteraceae</taxon>
        <taxon>Campylobacter</taxon>
    </lineage>
</organism>
<dbReference type="Gene3D" id="3.30.70.2970">
    <property type="entry name" value="Protein of unknown function (DUF541), domain 2"/>
    <property type="match status" value="1"/>
</dbReference>
<dbReference type="InterPro" id="IPR007497">
    <property type="entry name" value="SIMPL/DUF541"/>
</dbReference>
<evidence type="ECO:0000313" key="1">
    <source>
        <dbReference type="EMBL" id="SUX10764.1"/>
    </source>
</evidence>
<dbReference type="OrthoDB" id="5985609at2"/>
<gene>
    <name evidence="1" type="ORF">NCTC12475_00971</name>
</gene>
<evidence type="ECO:0000313" key="2">
    <source>
        <dbReference type="Proteomes" id="UP000254920"/>
    </source>
</evidence>
<sequence length="228" mass="25587">MKLKIIAFIIVASQIFAFANNYINQKNIVVYGQGELKVEPDIAIIDFIISSKGDTPQEAKTQNNKLSDKVKKIIDKNNIQKQNIKIKNNIVMPQNIYDDNGKIEKTFYMASQNVEITLTNISKESEFLDTLTNIGIEDITTKYQKSNIQQQVDLAMKEAINYAISKAKNMTSSANVTLGDILEIEEIQASPVYASYRMSTVAQSQQNLNGNDGVIEINAKVRIKFAIK</sequence>
<dbReference type="PANTHER" id="PTHR34387:SF2">
    <property type="entry name" value="SLR1258 PROTEIN"/>
    <property type="match status" value="1"/>
</dbReference>
<dbReference type="PANTHER" id="PTHR34387">
    <property type="entry name" value="SLR1258 PROTEIN"/>
    <property type="match status" value="1"/>
</dbReference>